<evidence type="ECO:0000256" key="2">
    <source>
        <dbReference type="SAM" id="Phobius"/>
    </source>
</evidence>
<dbReference type="EMBL" id="AVOT02011703">
    <property type="protein sequence ID" value="MBW0492670.1"/>
    <property type="molecule type" value="Genomic_DNA"/>
</dbReference>
<feature type="region of interest" description="Disordered" evidence="1">
    <location>
        <begin position="1"/>
        <end position="24"/>
    </location>
</feature>
<dbReference type="AlphaFoldDB" id="A0A9Q3H863"/>
<keyword evidence="2" id="KW-0812">Transmembrane</keyword>
<evidence type="ECO:0000256" key="1">
    <source>
        <dbReference type="SAM" id="MobiDB-lite"/>
    </source>
</evidence>
<organism evidence="3 4">
    <name type="scientific">Austropuccinia psidii MF-1</name>
    <dbReference type="NCBI Taxonomy" id="1389203"/>
    <lineage>
        <taxon>Eukaryota</taxon>
        <taxon>Fungi</taxon>
        <taxon>Dikarya</taxon>
        <taxon>Basidiomycota</taxon>
        <taxon>Pucciniomycotina</taxon>
        <taxon>Pucciniomycetes</taxon>
        <taxon>Pucciniales</taxon>
        <taxon>Sphaerophragmiaceae</taxon>
        <taxon>Austropuccinia</taxon>
    </lineage>
</organism>
<feature type="compositionally biased region" description="Polar residues" evidence="1">
    <location>
        <begin position="166"/>
        <end position="187"/>
    </location>
</feature>
<feature type="region of interest" description="Disordered" evidence="1">
    <location>
        <begin position="139"/>
        <end position="187"/>
    </location>
</feature>
<proteinExistence type="predicted"/>
<dbReference type="OrthoDB" id="2504456at2759"/>
<reference evidence="3" key="1">
    <citation type="submission" date="2021-03" db="EMBL/GenBank/DDBJ databases">
        <title>Draft genome sequence of rust myrtle Austropuccinia psidii MF-1, a brazilian biotype.</title>
        <authorList>
            <person name="Quecine M.C."/>
            <person name="Pachon D.M.R."/>
            <person name="Bonatelli M.L."/>
            <person name="Correr F.H."/>
            <person name="Franceschini L.M."/>
            <person name="Leite T.F."/>
            <person name="Margarido G.R.A."/>
            <person name="Almeida C.A."/>
            <person name="Ferrarezi J.A."/>
            <person name="Labate C.A."/>
        </authorList>
    </citation>
    <scope>NUCLEOTIDE SEQUENCE</scope>
    <source>
        <strain evidence="3">MF-1</strain>
    </source>
</reference>
<dbReference type="Proteomes" id="UP000765509">
    <property type="component" value="Unassembled WGS sequence"/>
</dbReference>
<evidence type="ECO:0000313" key="3">
    <source>
        <dbReference type="EMBL" id="MBW0492670.1"/>
    </source>
</evidence>
<keyword evidence="2" id="KW-0472">Membrane</keyword>
<keyword evidence="2" id="KW-1133">Transmembrane helix</keyword>
<evidence type="ECO:0000313" key="4">
    <source>
        <dbReference type="Proteomes" id="UP000765509"/>
    </source>
</evidence>
<gene>
    <name evidence="3" type="ORF">O181_032385</name>
</gene>
<feature type="transmembrane region" description="Helical" evidence="2">
    <location>
        <begin position="51"/>
        <end position="74"/>
    </location>
</feature>
<name>A0A9Q3H863_9BASI</name>
<accession>A0A9Q3H863</accession>
<feature type="compositionally biased region" description="Polar residues" evidence="1">
    <location>
        <begin position="139"/>
        <end position="159"/>
    </location>
</feature>
<keyword evidence="4" id="KW-1185">Reference proteome</keyword>
<protein>
    <submittedName>
        <fullName evidence="3">Uncharacterized protein</fullName>
    </submittedName>
</protein>
<comment type="caution">
    <text evidence="3">The sequence shown here is derived from an EMBL/GenBank/DDBJ whole genome shotgun (WGS) entry which is preliminary data.</text>
</comment>
<sequence length="187" mass="20884">MSLHRRGGAGAGDPNHPALQLDPTATYKPSPPQSTYVDGVVVSEHTGISKVFIVVAIISFMAFVLIVAIAWILYWRYFKKTAIGIATQKSQFASRFHWFYRLKLPHNGWKKMPEMNDPDGEEEQIYGQDAFEMNHDFNTYPFSPSNSIQAPSENPSDYSQIDPHLTSPSLGKDSASSKQQIPSPIPN</sequence>